<organism evidence="3 4">
    <name type="scientific">Mycena belliarum</name>
    <dbReference type="NCBI Taxonomy" id="1033014"/>
    <lineage>
        <taxon>Eukaryota</taxon>
        <taxon>Fungi</taxon>
        <taxon>Dikarya</taxon>
        <taxon>Basidiomycota</taxon>
        <taxon>Agaricomycotina</taxon>
        <taxon>Agaricomycetes</taxon>
        <taxon>Agaricomycetidae</taxon>
        <taxon>Agaricales</taxon>
        <taxon>Marasmiineae</taxon>
        <taxon>Mycenaceae</taxon>
        <taxon>Mycena</taxon>
    </lineage>
</organism>
<accession>A0AAD6XGY6</accession>
<dbReference type="Proteomes" id="UP001222325">
    <property type="component" value="Unassembled WGS sequence"/>
</dbReference>
<dbReference type="AlphaFoldDB" id="A0AAD6XGY6"/>
<keyword evidence="2" id="KW-0808">Transferase</keyword>
<evidence type="ECO:0000313" key="3">
    <source>
        <dbReference type="EMBL" id="KAJ7073436.1"/>
    </source>
</evidence>
<dbReference type="Gene3D" id="3.40.50.2000">
    <property type="entry name" value="Glycogen Phosphorylase B"/>
    <property type="match status" value="2"/>
</dbReference>
<evidence type="ECO:0000256" key="1">
    <source>
        <dbReference type="ARBA" id="ARBA00009995"/>
    </source>
</evidence>
<comment type="caution">
    <text evidence="3">The sequence shown here is derived from an EMBL/GenBank/DDBJ whole genome shotgun (WGS) entry which is preliminary data.</text>
</comment>
<evidence type="ECO:0000313" key="4">
    <source>
        <dbReference type="Proteomes" id="UP001222325"/>
    </source>
</evidence>
<dbReference type="GO" id="GO:0035251">
    <property type="term" value="F:UDP-glucosyltransferase activity"/>
    <property type="evidence" value="ECO:0007669"/>
    <property type="project" value="TreeGrafter"/>
</dbReference>
<dbReference type="Pfam" id="PF00201">
    <property type="entry name" value="UDPGT"/>
    <property type="match status" value="1"/>
</dbReference>
<proteinExistence type="inferred from homology"/>
<keyword evidence="4" id="KW-1185">Reference proteome</keyword>
<comment type="similarity">
    <text evidence="1">Belongs to the UDP-glycosyltransferase family.</text>
</comment>
<dbReference type="InterPro" id="IPR002213">
    <property type="entry name" value="UDP_glucos_trans"/>
</dbReference>
<dbReference type="PANTHER" id="PTHR48047:SF215">
    <property type="entry name" value="GLYCOSYLTRANSFERASE"/>
    <property type="match status" value="1"/>
</dbReference>
<dbReference type="SUPFAM" id="SSF53756">
    <property type="entry name" value="UDP-Glycosyltransferase/glycogen phosphorylase"/>
    <property type="match status" value="1"/>
</dbReference>
<gene>
    <name evidence="3" type="ORF">B0H15DRAFT_957201</name>
</gene>
<dbReference type="PANTHER" id="PTHR48047">
    <property type="entry name" value="GLYCOSYLTRANSFERASE"/>
    <property type="match status" value="1"/>
</dbReference>
<protein>
    <recommendedName>
        <fullName evidence="5">Glycosyltransferase</fullName>
    </recommendedName>
</protein>
<evidence type="ECO:0008006" key="5">
    <source>
        <dbReference type="Google" id="ProtNLM"/>
    </source>
</evidence>
<reference evidence="3" key="1">
    <citation type="submission" date="2023-03" db="EMBL/GenBank/DDBJ databases">
        <title>Massive genome expansion in bonnet fungi (Mycena s.s.) driven by repeated elements and novel gene families across ecological guilds.</title>
        <authorList>
            <consortium name="Lawrence Berkeley National Laboratory"/>
            <person name="Harder C.B."/>
            <person name="Miyauchi S."/>
            <person name="Viragh M."/>
            <person name="Kuo A."/>
            <person name="Thoen E."/>
            <person name="Andreopoulos B."/>
            <person name="Lu D."/>
            <person name="Skrede I."/>
            <person name="Drula E."/>
            <person name="Henrissat B."/>
            <person name="Morin E."/>
            <person name="Kohler A."/>
            <person name="Barry K."/>
            <person name="LaButti K."/>
            <person name="Morin E."/>
            <person name="Salamov A."/>
            <person name="Lipzen A."/>
            <person name="Mereny Z."/>
            <person name="Hegedus B."/>
            <person name="Baldrian P."/>
            <person name="Stursova M."/>
            <person name="Weitz H."/>
            <person name="Taylor A."/>
            <person name="Grigoriev I.V."/>
            <person name="Nagy L.G."/>
            <person name="Martin F."/>
            <person name="Kauserud H."/>
        </authorList>
    </citation>
    <scope>NUCLEOTIDE SEQUENCE</scope>
    <source>
        <strain evidence="3">CBHHK173m</strain>
    </source>
</reference>
<name>A0AAD6XGY6_9AGAR</name>
<sequence length="481" mass="52676">MVPHHIVALLHPAWGHTVSYIYIATQMLQKDPALVLTIVHHNVSILRMHAELKMCDYDLARLRLAGIGEKGATFADTMNQLVDGWKELLKPLAEGDEQWPRPHSIHMDFFYGGYVVEHTKQVLGPECKILSWFSSAAASMQAILSEYDFAAIALEIYSDKERRLGRTEDEILDQVVLAWNGSDRFSGSVIKCPGVPDMYDYERVGQASGPRAPGVSQLFVQAQNFAKYLDGYIVPTSTCLEPVGVPLCREYYQKRGEELFIVGPQAVCWVDTAPVSPANPLVRSFLEGSLSQFGAKSILYISFGQASIYLEPFPFIFALGGRMASLPEDVIQLVNSSGRGLICDFWVEQRAILQHEAVGWFLTHGGYNSITESLAQGIPLIVWPLDAEQPVNAALFSAGPNPVAIELVQVRTGAQVAPSLREGPAITGTVADASAELKAAFDAARGARGVGLRQNATKMAEALREARSGEADEALTRLARF</sequence>
<evidence type="ECO:0000256" key="2">
    <source>
        <dbReference type="ARBA" id="ARBA00022679"/>
    </source>
</evidence>
<dbReference type="EMBL" id="JARJCN010000114">
    <property type="protein sequence ID" value="KAJ7073436.1"/>
    <property type="molecule type" value="Genomic_DNA"/>
</dbReference>